<dbReference type="Gene3D" id="1.20.120.1760">
    <property type="match status" value="1"/>
</dbReference>
<evidence type="ECO:0000313" key="4">
    <source>
        <dbReference type="EMBL" id="PTR20249.1"/>
    </source>
</evidence>
<evidence type="ECO:0000256" key="3">
    <source>
        <dbReference type="SAM" id="Phobius"/>
    </source>
</evidence>
<evidence type="ECO:0000313" key="5">
    <source>
        <dbReference type="Proteomes" id="UP000244060"/>
    </source>
</evidence>
<organism evidence="4 5">
    <name type="scientific">Cereibacter azotoformans</name>
    <dbReference type="NCBI Taxonomy" id="43057"/>
    <lineage>
        <taxon>Bacteria</taxon>
        <taxon>Pseudomonadati</taxon>
        <taxon>Pseudomonadota</taxon>
        <taxon>Alphaproteobacteria</taxon>
        <taxon>Rhodobacterales</taxon>
        <taxon>Paracoccaceae</taxon>
        <taxon>Cereibacter</taxon>
    </lineage>
</organism>
<dbReference type="GO" id="GO:0008654">
    <property type="term" value="P:phospholipid biosynthetic process"/>
    <property type="evidence" value="ECO:0007669"/>
    <property type="project" value="InterPro"/>
</dbReference>
<gene>
    <name evidence="4" type="ORF">C8J28_10210</name>
</gene>
<accession>A0A2T5KCX3</accession>
<comment type="similarity">
    <text evidence="2">Belongs to the CDP-alcohol phosphatidyltransferase class-I family.</text>
</comment>
<name>A0A2T5KCX3_9RHOB</name>
<dbReference type="GO" id="GO:0016780">
    <property type="term" value="F:phosphotransferase activity, for other substituted phosphate groups"/>
    <property type="evidence" value="ECO:0007669"/>
    <property type="project" value="InterPro"/>
</dbReference>
<comment type="caution">
    <text evidence="4">The sequence shown here is derived from an EMBL/GenBank/DDBJ whole genome shotgun (WGS) entry which is preliminary data.</text>
</comment>
<dbReference type="Pfam" id="PF01066">
    <property type="entry name" value="CDP-OH_P_transf"/>
    <property type="match status" value="1"/>
</dbReference>
<feature type="transmembrane region" description="Helical" evidence="3">
    <location>
        <begin position="109"/>
        <end position="135"/>
    </location>
</feature>
<dbReference type="InterPro" id="IPR000462">
    <property type="entry name" value="CDP-OH_P_trans"/>
</dbReference>
<sequence length="202" mass="21743">MLDGLMRRLIDPPLDRAGRALARRGWSADAVTLAGLGLGLLAAGIVALGLPPVWAILPLLAGRFADGLDGAIARATRRTDFGGYLDITCDFLFYAAFPLAFVLRDPEVGAAGAFLLASFYVNGATFLGFAVLAARRGMETRARGEKSLYFTAGLLEGSETILFFLFLCLFPQLFAPAAWIFGALCFVTATSRVLLARRLFRE</sequence>
<dbReference type="Proteomes" id="UP000244060">
    <property type="component" value="Unassembled WGS sequence"/>
</dbReference>
<feature type="transmembrane region" description="Helical" evidence="3">
    <location>
        <begin position="147"/>
        <end position="167"/>
    </location>
</feature>
<dbReference type="AlphaFoldDB" id="A0A2T5KCX3"/>
<dbReference type="RefSeq" id="WP_108220147.1">
    <property type="nucleotide sequence ID" value="NZ_CP090021.1"/>
</dbReference>
<feature type="transmembrane region" description="Helical" evidence="3">
    <location>
        <begin position="33"/>
        <end position="60"/>
    </location>
</feature>
<evidence type="ECO:0000256" key="1">
    <source>
        <dbReference type="ARBA" id="ARBA00022679"/>
    </source>
</evidence>
<keyword evidence="3" id="KW-0812">Transmembrane</keyword>
<keyword evidence="3" id="KW-0472">Membrane</keyword>
<dbReference type="GO" id="GO:0016020">
    <property type="term" value="C:membrane"/>
    <property type="evidence" value="ECO:0007669"/>
    <property type="project" value="InterPro"/>
</dbReference>
<protein>
    <submittedName>
        <fullName evidence="4">Phosphatidylglycerophosphate synthase</fullName>
    </submittedName>
</protein>
<dbReference type="EMBL" id="QAOT01000002">
    <property type="protein sequence ID" value="PTR20249.1"/>
    <property type="molecule type" value="Genomic_DNA"/>
</dbReference>
<evidence type="ECO:0000256" key="2">
    <source>
        <dbReference type="RuleBase" id="RU003750"/>
    </source>
</evidence>
<feature type="transmembrane region" description="Helical" evidence="3">
    <location>
        <begin position="81"/>
        <end position="103"/>
    </location>
</feature>
<dbReference type="OrthoDB" id="9790577at2"/>
<keyword evidence="3" id="KW-1133">Transmembrane helix</keyword>
<reference evidence="4 5" key="1">
    <citation type="submission" date="2018-04" db="EMBL/GenBank/DDBJ databases">
        <title>Genomic Encyclopedia of Type Strains, Phase III (KMG-III): the genomes of soil and plant-associated and newly described type strains.</title>
        <authorList>
            <person name="Whitman W."/>
        </authorList>
    </citation>
    <scope>NUCLEOTIDE SEQUENCE [LARGE SCALE GENOMIC DNA]</scope>
    <source>
        <strain evidence="4 5">KA25</strain>
    </source>
</reference>
<feature type="transmembrane region" description="Helical" evidence="3">
    <location>
        <begin position="173"/>
        <end position="195"/>
    </location>
</feature>
<proteinExistence type="inferred from homology"/>
<dbReference type="InterPro" id="IPR048254">
    <property type="entry name" value="CDP_ALCOHOL_P_TRANSF_CS"/>
</dbReference>
<dbReference type="PROSITE" id="PS00379">
    <property type="entry name" value="CDP_ALCOHOL_P_TRANSF"/>
    <property type="match status" value="1"/>
</dbReference>
<dbReference type="InterPro" id="IPR043130">
    <property type="entry name" value="CDP-OH_PTrfase_TM_dom"/>
</dbReference>
<keyword evidence="5" id="KW-1185">Reference proteome</keyword>
<keyword evidence="1 2" id="KW-0808">Transferase</keyword>